<dbReference type="PANTHER" id="PTHR31906">
    <property type="entry name" value="PLASTID-LIPID-ASSOCIATED PROTEIN 4, CHLOROPLASTIC-RELATED"/>
    <property type="match status" value="1"/>
</dbReference>
<name>A0A7C3ZXV2_9CYAN</name>
<organism evidence="2">
    <name type="scientific">Planktothricoides sp. SpSt-374</name>
    <dbReference type="NCBI Taxonomy" id="2282167"/>
    <lineage>
        <taxon>Bacteria</taxon>
        <taxon>Bacillati</taxon>
        <taxon>Cyanobacteriota</taxon>
        <taxon>Cyanophyceae</taxon>
        <taxon>Oscillatoriophycideae</taxon>
        <taxon>Oscillatoriales</taxon>
        <taxon>Oscillatoriaceae</taxon>
        <taxon>Planktothricoides</taxon>
    </lineage>
</organism>
<dbReference type="InterPro" id="IPR039633">
    <property type="entry name" value="PAP"/>
</dbReference>
<feature type="domain" description="Plastid lipid-associated protein/fibrillin conserved" evidence="1">
    <location>
        <begin position="1"/>
        <end position="192"/>
    </location>
</feature>
<dbReference type="InterPro" id="IPR006843">
    <property type="entry name" value="PAP/fibrillin_dom"/>
</dbReference>
<evidence type="ECO:0000313" key="2">
    <source>
        <dbReference type="EMBL" id="HGG02429.1"/>
    </source>
</evidence>
<protein>
    <submittedName>
        <fullName evidence="2">Fibrillin</fullName>
    </submittedName>
</protein>
<dbReference type="EMBL" id="DSPX01000180">
    <property type="protein sequence ID" value="HGG02429.1"/>
    <property type="molecule type" value="Genomic_DNA"/>
</dbReference>
<dbReference type="AlphaFoldDB" id="A0A7C3ZXV2"/>
<dbReference type="Pfam" id="PF04755">
    <property type="entry name" value="PAP_fibrillin"/>
    <property type="match status" value="1"/>
</dbReference>
<reference evidence="2" key="1">
    <citation type="journal article" date="2020" name="mSystems">
        <title>Genome- and Community-Level Interaction Insights into Carbon Utilization and Element Cycling Functions of Hydrothermarchaeota in Hydrothermal Sediment.</title>
        <authorList>
            <person name="Zhou Z."/>
            <person name="Liu Y."/>
            <person name="Xu W."/>
            <person name="Pan J."/>
            <person name="Luo Z.H."/>
            <person name="Li M."/>
        </authorList>
    </citation>
    <scope>NUCLEOTIDE SEQUENCE [LARGE SCALE GENOMIC DNA]</scope>
    <source>
        <strain evidence="2">SpSt-374</strain>
    </source>
</reference>
<proteinExistence type="predicted"/>
<gene>
    <name evidence="2" type="ORF">ENR15_17740</name>
</gene>
<sequence>MTLKAKLLATLAGKNRGLLLKPGEAQVVLDVVDRLEEINPTPTPTEALDLLEGDWRLLYTTSTSLLNIDLPPFTRLGQVYQCLRPSTSKIYNIAEIIGLPYLDGLVATAAKFQAISEKRVDVKFQRWIVGLQGLLEYQSPAELIEQIEADKRFTALDIPIDESNQDNWLDFTYLDEDLRICRGHKGNLFVLSKV</sequence>
<accession>A0A7C3ZXV2</accession>
<comment type="caution">
    <text evidence="2">The sequence shown here is derived from an EMBL/GenBank/DDBJ whole genome shotgun (WGS) entry which is preliminary data.</text>
</comment>
<evidence type="ECO:0000259" key="1">
    <source>
        <dbReference type="Pfam" id="PF04755"/>
    </source>
</evidence>